<gene>
    <name evidence="1" type="ORF">METZ01_LOCUS440206</name>
</gene>
<dbReference type="AlphaFoldDB" id="A0A382YVT0"/>
<protein>
    <submittedName>
        <fullName evidence="1">Uncharacterized protein</fullName>
    </submittedName>
</protein>
<proteinExistence type="predicted"/>
<evidence type="ECO:0000313" key="1">
    <source>
        <dbReference type="EMBL" id="SVD87352.1"/>
    </source>
</evidence>
<sequence>PHLAVVESTVRLGNKADFIHDHVAFAFFALCATSAIWSTAYAPINANSAVIYWSNKPMQWALAIKKTRTTASTMCPFSSFALKVSRADSQRALQTYCCSSS</sequence>
<dbReference type="EMBL" id="UINC01178928">
    <property type="protein sequence ID" value="SVD87352.1"/>
    <property type="molecule type" value="Genomic_DNA"/>
</dbReference>
<name>A0A382YVT0_9ZZZZ</name>
<accession>A0A382YVT0</accession>
<organism evidence="1">
    <name type="scientific">marine metagenome</name>
    <dbReference type="NCBI Taxonomy" id="408172"/>
    <lineage>
        <taxon>unclassified sequences</taxon>
        <taxon>metagenomes</taxon>
        <taxon>ecological metagenomes</taxon>
    </lineage>
</organism>
<reference evidence="1" key="1">
    <citation type="submission" date="2018-05" db="EMBL/GenBank/DDBJ databases">
        <authorList>
            <person name="Lanie J.A."/>
            <person name="Ng W.-L."/>
            <person name="Kazmierczak K.M."/>
            <person name="Andrzejewski T.M."/>
            <person name="Davidsen T.M."/>
            <person name="Wayne K.J."/>
            <person name="Tettelin H."/>
            <person name="Glass J.I."/>
            <person name="Rusch D."/>
            <person name="Podicherti R."/>
            <person name="Tsui H.-C.T."/>
            <person name="Winkler M.E."/>
        </authorList>
    </citation>
    <scope>NUCLEOTIDE SEQUENCE</scope>
</reference>
<feature type="non-terminal residue" evidence="1">
    <location>
        <position position="1"/>
    </location>
</feature>